<dbReference type="KEGG" id="mflg:ABS361_00545"/>
<dbReference type="RefSeq" id="WP_407049927.1">
    <property type="nucleotide sequence ID" value="NZ_CP158568.1"/>
</dbReference>
<dbReference type="GO" id="GO:0043213">
    <property type="term" value="P:bacteriocin transport"/>
    <property type="evidence" value="ECO:0007669"/>
    <property type="project" value="InterPro"/>
</dbReference>
<dbReference type="NCBIfam" id="TIGR02794">
    <property type="entry name" value="tolA_full"/>
    <property type="match status" value="1"/>
</dbReference>
<dbReference type="GO" id="GO:0019534">
    <property type="term" value="F:toxin transmembrane transporter activity"/>
    <property type="evidence" value="ECO:0007669"/>
    <property type="project" value="InterPro"/>
</dbReference>
<evidence type="ECO:0000256" key="1">
    <source>
        <dbReference type="SAM" id="MobiDB-lite"/>
    </source>
</evidence>
<dbReference type="EMBL" id="CP158568">
    <property type="protein sequence ID" value="XBY44835.1"/>
    <property type="molecule type" value="Genomic_DNA"/>
</dbReference>
<name>A0AAU7XDR7_9HYPH</name>
<dbReference type="InterPro" id="IPR014161">
    <property type="entry name" value="Tol-Pal_TolA"/>
</dbReference>
<reference evidence="2" key="1">
    <citation type="submission" date="2024-06" db="EMBL/GenBank/DDBJ databases">
        <title>Methylostella associata gen. nov., sp. nov., a novel Ancalomicrobiaceae-affiliated facultatively methylotrophic bacteria that feed on methanotrophs of the genus Methylococcus.</title>
        <authorList>
            <person name="Saltykova V."/>
            <person name="Danilova O.V."/>
            <person name="Oshkin I.Y."/>
            <person name="Belova S.E."/>
            <person name="Pimenov N.V."/>
            <person name="Dedysh S.N."/>
        </authorList>
    </citation>
    <scope>NUCLEOTIDE SEQUENCE</scope>
    <source>
        <strain evidence="2">S20</strain>
    </source>
</reference>
<protein>
    <submittedName>
        <fullName evidence="2">Cell envelope integrity protein TolA</fullName>
    </submittedName>
</protein>
<gene>
    <name evidence="2" type="primary">tolA</name>
    <name evidence="2" type="ORF">ABS361_00545</name>
</gene>
<dbReference type="GO" id="GO:0016020">
    <property type="term" value="C:membrane"/>
    <property type="evidence" value="ECO:0007669"/>
    <property type="project" value="InterPro"/>
</dbReference>
<proteinExistence type="predicted"/>
<feature type="compositionally biased region" description="Basic and acidic residues" evidence="1">
    <location>
        <begin position="61"/>
        <end position="80"/>
    </location>
</feature>
<feature type="compositionally biased region" description="Basic and acidic residues" evidence="1">
    <location>
        <begin position="98"/>
        <end position="111"/>
    </location>
</feature>
<organism evidence="2">
    <name type="scientific">Methyloraptor flagellatus</name>
    <dbReference type="NCBI Taxonomy" id="3162530"/>
    <lineage>
        <taxon>Bacteria</taxon>
        <taxon>Pseudomonadati</taxon>
        <taxon>Pseudomonadota</taxon>
        <taxon>Alphaproteobacteria</taxon>
        <taxon>Hyphomicrobiales</taxon>
        <taxon>Ancalomicrobiaceae</taxon>
        <taxon>Methyloraptor</taxon>
    </lineage>
</organism>
<feature type="compositionally biased region" description="Basic and acidic residues" evidence="1">
    <location>
        <begin position="133"/>
        <end position="232"/>
    </location>
</feature>
<evidence type="ECO:0000313" key="2">
    <source>
        <dbReference type="EMBL" id="XBY44835.1"/>
    </source>
</evidence>
<feature type="region of interest" description="Disordered" evidence="1">
    <location>
        <begin position="61"/>
        <end position="232"/>
    </location>
</feature>
<accession>A0AAU7XDR7</accession>
<sequence length="385" mass="41117">MNLRVRPGLPVSIALHLALLGWALVSLPTSAPIPEPVDAMPVEFVEIGPTAQLRLGQKIAKPMDEIVPKDQAKADKESEGQRAGTSKQEQPPPQPPESKPEPPKEEAKADPKPQPTPPQPPVEPPRLPQSKPEPPKEAKAEAPKEEPKPEDKPKEAEKAKDVGEGKPPEKKEPPKDNKALEKLLADKAEAEKKAEADKKEAEKKAAEAKAAADKKLAEEKAKEAAKKAAEKKAADAKALAAANAAKAKSQFNAAAISDILSRDKTGTSAGKEQRTASLGSPNGVNARVKMTQRELDAFVAQVRKCWNPPPGASDNKLLATLRVTLNQDGSVAVRPQVVESSAHALGPAFASSAVRAIMQCGPYQLPADKFALWHDFDAVFTPDML</sequence>
<dbReference type="Gene3D" id="3.30.1150.10">
    <property type="match status" value="1"/>
</dbReference>
<feature type="region of interest" description="Disordered" evidence="1">
    <location>
        <begin position="264"/>
        <end position="285"/>
    </location>
</feature>
<feature type="compositionally biased region" description="Polar residues" evidence="1">
    <location>
        <begin position="266"/>
        <end position="283"/>
    </location>
</feature>
<dbReference type="AlphaFoldDB" id="A0AAU7XDR7"/>
<feature type="compositionally biased region" description="Pro residues" evidence="1">
    <location>
        <begin position="112"/>
        <end position="127"/>
    </location>
</feature>